<evidence type="ECO:0000313" key="1">
    <source>
        <dbReference type="EMBL" id="KAL2729388.1"/>
    </source>
</evidence>
<sequence>MINLILQIITKSPVLMFPKISNWFQILSHVGNVPLIDELAMRRRLKVTVNLKNCLASANHTLINVCGKNNDPKQTPKKTKEFLQDCEIKDLEWLSQRGDLNPIKNL</sequence>
<evidence type="ECO:0000313" key="2">
    <source>
        <dbReference type="Proteomes" id="UP001607302"/>
    </source>
</evidence>
<proteinExistence type="predicted"/>
<gene>
    <name evidence="1" type="ORF">V1478_005678</name>
</gene>
<accession>A0ABD2B9H8</accession>
<organism evidence="1 2">
    <name type="scientific">Vespula squamosa</name>
    <name type="common">Southern yellow jacket</name>
    <name type="synonym">Wasp</name>
    <dbReference type="NCBI Taxonomy" id="30214"/>
    <lineage>
        <taxon>Eukaryota</taxon>
        <taxon>Metazoa</taxon>
        <taxon>Ecdysozoa</taxon>
        <taxon>Arthropoda</taxon>
        <taxon>Hexapoda</taxon>
        <taxon>Insecta</taxon>
        <taxon>Pterygota</taxon>
        <taxon>Neoptera</taxon>
        <taxon>Endopterygota</taxon>
        <taxon>Hymenoptera</taxon>
        <taxon>Apocrita</taxon>
        <taxon>Aculeata</taxon>
        <taxon>Vespoidea</taxon>
        <taxon>Vespidae</taxon>
        <taxon>Vespinae</taxon>
        <taxon>Vespula</taxon>
    </lineage>
</organism>
<comment type="caution">
    <text evidence="1">The sequence shown here is derived from an EMBL/GenBank/DDBJ whole genome shotgun (WGS) entry which is preliminary data.</text>
</comment>
<protein>
    <submittedName>
        <fullName evidence="1">Transposable element tcb1 transposase</fullName>
    </submittedName>
</protein>
<keyword evidence="2" id="KW-1185">Reference proteome</keyword>
<dbReference type="AlphaFoldDB" id="A0ABD2B9H8"/>
<reference evidence="1 2" key="1">
    <citation type="journal article" date="2024" name="Ann. Entomol. Soc. Am.">
        <title>Genomic analyses of the southern and eastern yellowjacket wasps (Hymenoptera: Vespidae) reveal evolutionary signatures of social life.</title>
        <authorList>
            <person name="Catto M.A."/>
            <person name="Caine P.B."/>
            <person name="Orr S.E."/>
            <person name="Hunt B.G."/>
            <person name="Goodisman M.A.D."/>
        </authorList>
    </citation>
    <scope>NUCLEOTIDE SEQUENCE [LARGE SCALE GENOMIC DNA]</scope>
    <source>
        <strain evidence="1">233</strain>
        <tissue evidence="1">Head and thorax</tissue>
    </source>
</reference>
<dbReference type="EMBL" id="JAUDFV010000130">
    <property type="protein sequence ID" value="KAL2729388.1"/>
    <property type="molecule type" value="Genomic_DNA"/>
</dbReference>
<name>A0ABD2B9H8_VESSQ</name>
<dbReference type="Proteomes" id="UP001607302">
    <property type="component" value="Unassembled WGS sequence"/>
</dbReference>